<dbReference type="AlphaFoldDB" id="A0A2J0LHI0"/>
<feature type="domain" description="Response regulatory" evidence="7">
    <location>
        <begin position="5"/>
        <end position="121"/>
    </location>
</feature>
<evidence type="ECO:0000256" key="1">
    <source>
        <dbReference type="ARBA" id="ARBA00022553"/>
    </source>
</evidence>
<gene>
    <name evidence="8" type="ORF">COW11_03835</name>
</gene>
<dbReference type="Proteomes" id="UP000231267">
    <property type="component" value="Unassembled WGS sequence"/>
</dbReference>
<dbReference type="FunFam" id="3.40.50.2300:FF:000001">
    <property type="entry name" value="DNA-binding response regulator PhoB"/>
    <property type="match status" value="1"/>
</dbReference>
<protein>
    <submittedName>
        <fullName evidence="8">Two-component system response regulator</fullName>
    </submittedName>
</protein>
<evidence type="ECO:0000259" key="7">
    <source>
        <dbReference type="PROSITE" id="PS50110"/>
    </source>
</evidence>
<dbReference type="PANTHER" id="PTHR44591">
    <property type="entry name" value="STRESS RESPONSE REGULATOR PROTEIN 1"/>
    <property type="match status" value="1"/>
</dbReference>
<dbReference type="SUPFAM" id="SSF52172">
    <property type="entry name" value="CheY-like"/>
    <property type="match status" value="1"/>
</dbReference>
<reference evidence="8 9" key="1">
    <citation type="submission" date="2017-09" db="EMBL/GenBank/DDBJ databases">
        <title>Depth-based differentiation of microbial function through sediment-hosted aquifers and enrichment of novel symbionts in the deep terrestrial subsurface.</title>
        <authorList>
            <person name="Probst A.J."/>
            <person name="Ladd B."/>
            <person name="Jarett J.K."/>
            <person name="Geller-Mcgrath D.E."/>
            <person name="Sieber C.M."/>
            <person name="Emerson J.B."/>
            <person name="Anantharaman K."/>
            <person name="Thomas B.C."/>
            <person name="Malmstrom R."/>
            <person name="Stieglmeier M."/>
            <person name="Klingl A."/>
            <person name="Woyke T."/>
            <person name="Ryan C.M."/>
            <person name="Banfield J.F."/>
        </authorList>
    </citation>
    <scope>NUCLEOTIDE SEQUENCE [LARGE SCALE GENOMIC DNA]</scope>
    <source>
        <strain evidence="8">CG12_big_fil_rev_8_21_14_0_65_43_15</strain>
    </source>
</reference>
<dbReference type="InterPro" id="IPR001789">
    <property type="entry name" value="Sig_transdc_resp-reg_receiver"/>
</dbReference>
<dbReference type="Gene3D" id="3.40.50.2300">
    <property type="match status" value="1"/>
</dbReference>
<accession>A0A2J0LHI0</accession>
<keyword evidence="4" id="KW-0238">DNA-binding</keyword>
<sequence>MQKKKILIVEDEKDFVIAISALLEAEEYEVTAATDGLEGLEKIKAHHYDLIIMDVMMPKMDGYKLSRMVKFDAKYAHTPIIMLTAKAQDQDRRTGEECGADAYVLKSQNQDVLLSKVKELIKK</sequence>
<evidence type="ECO:0000313" key="8">
    <source>
        <dbReference type="EMBL" id="PIW66314.1"/>
    </source>
</evidence>
<name>A0A2J0LHI0_9BACT</name>
<organism evidence="8 9">
    <name type="scientific">Candidatus Taenaricola geysiri</name>
    <dbReference type="NCBI Taxonomy" id="1974752"/>
    <lineage>
        <taxon>Bacteria</taxon>
        <taxon>Pseudomonadati</taxon>
        <taxon>Candidatus Omnitrophota</taxon>
        <taxon>Candidatus Taenaricola</taxon>
    </lineage>
</organism>
<keyword evidence="1 6" id="KW-0597">Phosphoprotein</keyword>
<dbReference type="EMBL" id="PFGP01000093">
    <property type="protein sequence ID" value="PIW66314.1"/>
    <property type="molecule type" value="Genomic_DNA"/>
</dbReference>
<keyword evidence="2" id="KW-0902">Two-component regulatory system</keyword>
<dbReference type="PROSITE" id="PS50110">
    <property type="entry name" value="RESPONSE_REGULATORY"/>
    <property type="match status" value="1"/>
</dbReference>
<dbReference type="GO" id="GO:0000160">
    <property type="term" value="P:phosphorelay signal transduction system"/>
    <property type="evidence" value="ECO:0007669"/>
    <property type="project" value="UniProtKB-KW"/>
</dbReference>
<evidence type="ECO:0000313" key="9">
    <source>
        <dbReference type="Proteomes" id="UP000231267"/>
    </source>
</evidence>
<evidence type="ECO:0000256" key="5">
    <source>
        <dbReference type="ARBA" id="ARBA00023163"/>
    </source>
</evidence>
<dbReference type="SMART" id="SM00448">
    <property type="entry name" value="REC"/>
    <property type="match status" value="1"/>
</dbReference>
<dbReference type="Pfam" id="PF00072">
    <property type="entry name" value="Response_reg"/>
    <property type="match status" value="1"/>
</dbReference>
<dbReference type="InterPro" id="IPR050595">
    <property type="entry name" value="Bact_response_regulator"/>
</dbReference>
<dbReference type="CDD" id="cd17574">
    <property type="entry name" value="REC_OmpR"/>
    <property type="match status" value="1"/>
</dbReference>
<dbReference type="PANTHER" id="PTHR44591:SF3">
    <property type="entry name" value="RESPONSE REGULATORY DOMAIN-CONTAINING PROTEIN"/>
    <property type="match status" value="1"/>
</dbReference>
<keyword evidence="3" id="KW-0805">Transcription regulation</keyword>
<evidence type="ECO:0000256" key="2">
    <source>
        <dbReference type="ARBA" id="ARBA00023012"/>
    </source>
</evidence>
<dbReference type="InterPro" id="IPR011006">
    <property type="entry name" value="CheY-like_superfamily"/>
</dbReference>
<evidence type="ECO:0000256" key="6">
    <source>
        <dbReference type="PROSITE-ProRule" id="PRU00169"/>
    </source>
</evidence>
<evidence type="ECO:0000256" key="3">
    <source>
        <dbReference type="ARBA" id="ARBA00023015"/>
    </source>
</evidence>
<comment type="caution">
    <text evidence="8">The sequence shown here is derived from an EMBL/GenBank/DDBJ whole genome shotgun (WGS) entry which is preliminary data.</text>
</comment>
<keyword evidence="5" id="KW-0804">Transcription</keyword>
<evidence type="ECO:0000256" key="4">
    <source>
        <dbReference type="ARBA" id="ARBA00023125"/>
    </source>
</evidence>
<dbReference type="GO" id="GO:0003677">
    <property type="term" value="F:DNA binding"/>
    <property type="evidence" value="ECO:0007669"/>
    <property type="project" value="UniProtKB-KW"/>
</dbReference>
<feature type="modified residue" description="4-aspartylphosphate" evidence="6">
    <location>
        <position position="54"/>
    </location>
</feature>
<proteinExistence type="predicted"/>